<organism evidence="2 3">
    <name type="scientific">Linum trigynum</name>
    <dbReference type="NCBI Taxonomy" id="586398"/>
    <lineage>
        <taxon>Eukaryota</taxon>
        <taxon>Viridiplantae</taxon>
        <taxon>Streptophyta</taxon>
        <taxon>Embryophyta</taxon>
        <taxon>Tracheophyta</taxon>
        <taxon>Spermatophyta</taxon>
        <taxon>Magnoliopsida</taxon>
        <taxon>eudicotyledons</taxon>
        <taxon>Gunneridae</taxon>
        <taxon>Pentapetalae</taxon>
        <taxon>rosids</taxon>
        <taxon>fabids</taxon>
        <taxon>Malpighiales</taxon>
        <taxon>Linaceae</taxon>
        <taxon>Linum</taxon>
    </lineage>
</organism>
<sequence length="257" mass="29753">MDYLRGEWLPCRERWANCYTNHIFHIGNTSKNRVESMHSSLKKWLATSTHKIDTLFLRFHTSINGRVIELRKDLEDSLSKVFALAYGPPYVNLNTIVSLWAVELLMEERKRKIVQGCGCRIPETHGLPCKCKIDELSAAGVELHHNHLHPFWSSLVYESPLDLAEWEDHDAIERDIFTAMVQDVYKQGPTAIRKATQVLRPHILPQVEGLQEPKELEAPKGRPPRRSNTRDPSWFEHERARSAQTSRKNQSPRTSRS</sequence>
<evidence type="ECO:0000313" key="2">
    <source>
        <dbReference type="EMBL" id="CAL1378672.1"/>
    </source>
</evidence>
<dbReference type="Proteomes" id="UP001497516">
    <property type="component" value="Chromosome 3"/>
</dbReference>
<accession>A0AAV2DYN2</accession>
<dbReference type="PANTHER" id="PTHR31569:SF4">
    <property type="entry name" value="SWIM-TYPE DOMAIN-CONTAINING PROTEIN"/>
    <property type="match status" value="1"/>
</dbReference>
<evidence type="ECO:0008006" key="4">
    <source>
        <dbReference type="Google" id="ProtNLM"/>
    </source>
</evidence>
<keyword evidence="3" id="KW-1185">Reference proteome</keyword>
<dbReference type="AlphaFoldDB" id="A0AAV2DYN2"/>
<feature type="region of interest" description="Disordered" evidence="1">
    <location>
        <begin position="204"/>
        <end position="257"/>
    </location>
</feature>
<feature type="compositionally biased region" description="Polar residues" evidence="1">
    <location>
        <begin position="242"/>
        <end position="257"/>
    </location>
</feature>
<proteinExistence type="predicted"/>
<name>A0AAV2DYN2_9ROSI</name>
<evidence type="ECO:0000313" key="3">
    <source>
        <dbReference type="Proteomes" id="UP001497516"/>
    </source>
</evidence>
<dbReference type="PANTHER" id="PTHR31569">
    <property type="entry name" value="SWIM-TYPE DOMAIN-CONTAINING PROTEIN"/>
    <property type="match status" value="1"/>
</dbReference>
<gene>
    <name evidence="2" type="ORF">LTRI10_LOCUS20237</name>
</gene>
<evidence type="ECO:0000256" key="1">
    <source>
        <dbReference type="SAM" id="MobiDB-lite"/>
    </source>
</evidence>
<protein>
    <recommendedName>
        <fullName evidence="4">Protein FAR1-RELATED SEQUENCE</fullName>
    </recommendedName>
</protein>
<reference evidence="2 3" key="1">
    <citation type="submission" date="2024-04" db="EMBL/GenBank/DDBJ databases">
        <authorList>
            <person name="Fracassetti M."/>
        </authorList>
    </citation>
    <scope>NUCLEOTIDE SEQUENCE [LARGE SCALE GENOMIC DNA]</scope>
</reference>
<dbReference type="EMBL" id="OZ034816">
    <property type="protein sequence ID" value="CAL1378672.1"/>
    <property type="molecule type" value="Genomic_DNA"/>
</dbReference>
<feature type="compositionally biased region" description="Basic and acidic residues" evidence="1">
    <location>
        <begin position="211"/>
        <end position="220"/>
    </location>
</feature>
<dbReference type="InterPro" id="IPR052579">
    <property type="entry name" value="Zinc_finger_SWIM"/>
</dbReference>